<protein>
    <submittedName>
        <fullName evidence="2">Uncharacterized protein</fullName>
    </submittedName>
</protein>
<evidence type="ECO:0000256" key="1">
    <source>
        <dbReference type="SAM" id="MobiDB-lite"/>
    </source>
</evidence>
<name>A0A0D2AFX7_9EURO</name>
<dbReference type="AlphaFoldDB" id="A0A0D2AFX7"/>
<sequence length="385" mass="43436">MAQVNQPLLYICRSCRQSLQSGSLFSRSFSTTRAQQKVVPSFQPTGHGELDQLLLSFREKVFTPAALEPQHRKLLYKPSKQETLMAEPGVTVTMSDGEEIRLRPMNAFDKPSVKQSIRTIAKVFGQEKADAVWNNLAPWLNGIRMSRMPLPTFFWGKITRKACEIGKERYILACIDRSEETNFTLRKQGVTYELMLGFHKRAADHDFSGPELASAWHRAQKVVRMLDDELSGGYKLKSDEVDPRKDPLILSVLTELAAATALESGGDSATVIDYATKMLHLAQQEKSSVPGLEQHREDVRVRAESNFVLENLLPLQNAIQLALQIDAIKTSELGRQLESHLRVVEPKVRETVQKLREVSNGQKRRGELMYEQLDVQDGGETSEES</sequence>
<dbReference type="HOGENOM" id="CLU_047846_0_0_1"/>
<keyword evidence="3" id="KW-1185">Reference proteome</keyword>
<dbReference type="Proteomes" id="UP000053342">
    <property type="component" value="Unassembled WGS sequence"/>
</dbReference>
<evidence type="ECO:0000313" key="3">
    <source>
        <dbReference type="Proteomes" id="UP000053342"/>
    </source>
</evidence>
<reference evidence="2 3" key="1">
    <citation type="submission" date="2015-01" db="EMBL/GenBank/DDBJ databases">
        <title>The Genome Sequence of Exophiala oligosperma CBS72588.</title>
        <authorList>
            <consortium name="The Broad Institute Genomics Platform"/>
            <person name="Cuomo C."/>
            <person name="de Hoog S."/>
            <person name="Gorbushina A."/>
            <person name="Stielow B."/>
            <person name="Teixiera M."/>
            <person name="Abouelleil A."/>
            <person name="Chapman S.B."/>
            <person name="Priest M."/>
            <person name="Young S.K."/>
            <person name="Wortman J."/>
            <person name="Nusbaum C."/>
            <person name="Birren B."/>
        </authorList>
    </citation>
    <scope>NUCLEOTIDE SEQUENCE [LARGE SCALE GENOMIC DNA]</scope>
    <source>
        <strain evidence="2 3">CBS 72588</strain>
    </source>
</reference>
<gene>
    <name evidence="2" type="ORF">PV06_08823</name>
</gene>
<organism evidence="2 3">
    <name type="scientific">Exophiala oligosperma</name>
    <dbReference type="NCBI Taxonomy" id="215243"/>
    <lineage>
        <taxon>Eukaryota</taxon>
        <taxon>Fungi</taxon>
        <taxon>Dikarya</taxon>
        <taxon>Ascomycota</taxon>
        <taxon>Pezizomycotina</taxon>
        <taxon>Eurotiomycetes</taxon>
        <taxon>Chaetothyriomycetidae</taxon>
        <taxon>Chaetothyriales</taxon>
        <taxon>Herpotrichiellaceae</taxon>
        <taxon>Exophiala</taxon>
    </lineage>
</organism>
<dbReference type="RefSeq" id="XP_016259222.1">
    <property type="nucleotide sequence ID" value="XM_016410200.1"/>
</dbReference>
<dbReference type="GeneID" id="27360897"/>
<evidence type="ECO:0000313" key="2">
    <source>
        <dbReference type="EMBL" id="KIW39006.1"/>
    </source>
</evidence>
<dbReference type="VEuPathDB" id="FungiDB:PV06_08823"/>
<dbReference type="OrthoDB" id="5405126at2759"/>
<feature type="region of interest" description="Disordered" evidence="1">
    <location>
        <begin position="358"/>
        <end position="385"/>
    </location>
</feature>
<dbReference type="EMBL" id="KN847340">
    <property type="protein sequence ID" value="KIW39006.1"/>
    <property type="molecule type" value="Genomic_DNA"/>
</dbReference>
<proteinExistence type="predicted"/>
<accession>A0A0D2AFX7</accession>